<keyword evidence="6 7" id="KW-0472">Membrane</keyword>
<keyword evidence="3" id="KW-1003">Cell membrane</keyword>
<keyword evidence="10" id="KW-1185">Reference proteome</keyword>
<keyword evidence="2 7" id="KW-0813">Transport</keyword>
<feature type="domain" description="ABC transmembrane type-1" evidence="8">
    <location>
        <begin position="72"/>
        <end position="269"/>
    </location>
</feature>
<dbReference type="InterPro" id="IPR035906">
    <property type="entry name" value="MetI-like_sf"/>
</dbReference>
<evidence type="ECO:0000256" key="3">
    <source>
        <dbReference type="ARBA" id="ARBA00022475"/>
    </source>
</evidence>
<feature type="transmembrane region" description="Helical" evidence="7">
    <location>
        <begin position="252"/>
        <end position="269"/>
    </location>
</feature>
<evidence type="ECO:0000256" key="6">
    <source>
        <dbReference type="ARBA" id="ARBA00023136"/>
    </source>
</evidence>
<dbReference type="OrthoDB" id="157184at2"/>
<dbReference type="Gene3D" id="1.10.3720.10">
    <property type="entry name" value="MetI-like"/>
    <property type="match status" value="1"/>
</dbReference>
<dbReference type="Proteomes" id="UP000295636">
    <property type="component" value="Unassembled WGS sequence"/>
</dbReference>
<dbReference type="PANTHER" id="PTHR43744">
    <property type="entry name" value="ABC TRANSPORTER PERMEASE PROTEIN MG189-RELATED-RELATED"/>
    <property type="match status" value="1"/>
</dbReference>
<evidence type="ECO:0000313" key="9">
    <source>
        <dbReference type="EMBL" id="TDG00260.1"/>
    </source>
</evidence>
<comment type="similarity">
    <text evidence="7">Belongs to the binding-protein-dependent transport system permease family.</text>
</comment>
<evidence type="ECO:0000256" key="5">
    <source>
        <dbReference type="ARBA" id="ARBA00022989"/>
    </source>
</evidence>
<evidence type="ECO:0000259" key="8">
    <source>
        <dbReference type="PROSITE" id="PS50928"/>
    </source>
</evidence>
<dbReference type="GO" id="GO:0005886">
    <property type="term" value="C:plasma membrane"/>
    <property type="evidence" value="ECO:0007669"/>
    <property type="project" value="UniProtKB-SubCell"/>
</dbReference>
<feature type="transmembrane region" description="Helical" evidence="7">
    <location>
        <begin position="138"/>
        <end position="159"/>
    </location>
</feature>
<dbReference type="PANTHER" id="PTHR43744:SF9">
    <property type="entry name" value="POLYGALACTURONAN_RHAMNOGALACTURONAN TRANSPORT SYSTEM PERMEASE PROTEIN YTCP"/>
    <property type="match status" value="1"/>
</dbReference>
<protein>
    <submittedName>
        <fullName evidence="9">Carbohydrate ABC transporter permease</fullName>
    </submittedName>
</protein>
<evidence type="ECO:0000256" key="2">
    <source>
        <dbReference type="ARBA" id="ARBA00022448"/>
    </source>
</evidence>
<dbReference type="SUPFAM" id="SSF161098">
    <property type="entry name" value="MetI-like"/>
    <property type="match status" value="1"/>
</dbReference>
<feature type="transmembrane region" description="Helical" evidence="7">
    <location>
        <begin position="107"/>
        <end position="126"/>
    </location>
</feature>
<organism evidence="9 10">
    <name type="scientific">Paenibacillus piri</name>
    <dbReference type="NCBI Taxonomy" id="2547395"/>
    <lineage>
        <taxon>Bacteria</taxon>
        <taxon>Bacillati</taxon>
        <taxon>Bacillota</taxon>
        <taxon>Bacilli</taxon>
        <taxon>Bacillales</taxon>
        <taxon>Paenibacillaceae</taxon>
        <taxon>Paenibacillus</taxon>
    </lineage>
</organism>
<dbReference type="PROSITE" id="PS50928">
    <property type="entry name" value="ABC_TM1"/>
    <property type="match status" value="1"/>
</dbReference>
<feature type="transmembrane region" description="Helical" evidence="7">
    <location>
        <begin position="7"/>
        <end position="28"/>
    </location>
</feature>
<keyword evidence="4 7" id="KW-0812">Transmembrane</keyword>
<evidence type="ECO:0000256" key="1">
    <source>
        <dbReference type="ARBA" id="ARBA00004651"/>
    </source>
</evidence>
<dbReference type="AlphaFoldDB" id="A0A4R5KW71"/>
<dbReference type="Pfam" id="PF00528">
    <property type="entry name" value="BPD_transp_1"/>
    <property type="match status" value="1"/>
</dbReference>
<evidence type="ECO:0000256" key="7">
    <source>
        <dbReference type="RuleBase" id="RU363032"/>
    </source>
</evidence>
<name>A0A4R5KW71_9BACL</name>
<evidence type="ECO:0000256" key="4">
    <source>
        <dbReference type="ARBA" id="ARBA00022692"/>
    </source>
</evidence>
<dbReference type="InterPro" id="IPR000515">
    <property type="entry name" value="MetI-like"/>
</dbReference>
<comment type="subcellular location">
    <subcellularLocation>
        <location evidence="1 7">Cell membrane</location>
        <topology evidence="1 7">Multi-pass membrane protein</topology>
    </subcellularLocation>
</comment>
<feature type="transmembrane region" description="Helical" evidence="7">
    <location>
        <begin position="180"/>
        <end position="202"/>
    </location>
</feature>
<reference evidence="9 10" key="1">
    <citation type="submission" date="2019-03" db="EMBL/GenBank/DDBJ databases">
        <title>This is whole genome sequence of Paenibacillus sp MS74 strain.</title>
        <authorList>
            <person name="Trinh H.N."/>
        </authorList>
    </citation>
    <scope>NUCLEOTIDE SEQUENCE [LARGE SCALE GENOMIC DNA]</scope>
    <source>
        <strain evidence="9 10">MS74</strain>
    </source>
</reference>
<feature type="transmembrane region" description="Helical" evidence="7">
    <location>
        <begin position="72"/>
        <end position="95"/>
    </location>
</feature>
<comment type="caution">
    <text evidence="9">The sequence shown here is derived from an EMBL/GenBank/DDBJ whole genome shotgun (WGS) entry which is preliminary data.</text>
</comment>
<evidence type="ECO:0000313" key="10">
    <source>
        <dbReference type="Proteomes" id="UP000295636"/>
    </source>
</evidence>
<dbReference type="GO" id="GO:0055085">
    <property type="term" value="P:transmembrane transport"/>
    <property type="evidence" value="ECO:0007669"/>
    <property type="project" value="InterPro"/>
</dbReference>
<proteinExistence type="inferred from homology"/>
<sequence>MNKRITAFDIWNVCCFILLAAIMFIPFLNVIALSLEPAQIAAETGRLHLIPQQITFKAYTAVWEYALIQKAFLNSAFITVTGTLLALVISGALAYGLAQREVMGMRLVTYIVLLTMILRVGIMPHYLLIKNLGLIDNLWSIILPKLTLAFNLILMKTYFEHLPKELNESAKIDGCSDVGIFFKIIIPLSAPIIATVALFYAVDYFNEYFSAVMYLTNRNHITLQVMLRELLIDSSGENNTGSTVELGKNLKMATTIYAIAPILLVYPFLQKHFTKGILIGAVKG</sequence>
<accession>A0A4R5KW71</accession>
<gene>
    <name evidence="9" type="ORF">E1757_01050</name>
</gene>
<keyword evidence="5 7" id="KW-1133">Transmembrane helix</keyword>
<dbReference type="CDD" id="cd06261">
    <property type="entry name" value="TM_PBP2"/>
    <property type="match status" value="1"/>
</dbReference>
<dbReference type="EMBL" id="SMRT01000001">
    <property type="protein sequence ID" value="TDG00260.1"/>
    <property type="molecule type" value="Genomic_DNA"/>
</dbReference>
<dbReference type="RefSeq" id="WP_133224969.1">
    <property type="nucleotide sequence ID" value="NZ_SMRT01000001.1"/>
</dbReference>